<dbReference type="Proteomes" id="UP001595987">
    <property type="component" value="Unassembled WGS sequence"/>
</dbReference>
<name>A0ABV9JF68_9LACT</name>
<dbReference type="Gene3D" id="3.80.10.10">
    <property type="entry name" value="Ribonuclease Inhibitor"/>
    <property type="match status" value="1"/>
</dbReference>
<dbReference type="RefSeq" id="WP_213536824.1">
    <property type="nucleotide sequence ID" value="NZ_BOVQ01000010.1"/>
</dbReference>
<proteinExistence type="predicted"/>
<comment type="caution">
    <text evidence="1">The sequence shown here is derived from an EMBL/GenBank/DDBJ whole genome shotgun (WGS) entry which is preliminary data.</text>
</comment>
<reference evidence="2" key="1">
    <citation type="journal article" date="2019" name="Int. J. Syst. Evol. Microbiol.">
        <title>The Global Catalogue of Microorganisms (GCM) 10K type strain sequencing project: providing services to taxonomists for standard genome sequencing and annotation.</title>
        <authorList>
            <consortium name="The Broad Institute Genomics Platform"/>
            <consortium name="The Broad Institute Genome Sequencing Center for Infectious Disease"/>
            <person name="Wu L."/>
            <person name="Ma J."/>
        </authorList>
    </citation>
    <scope>NUCLEOTIDE SEQUENCE [LARGE SCALE GENOMIC DNA]</scope>
    <source>
        <strain evidence="2">CCUG 63287</strain>
    </source>
</reference>
<accession>A0ABV9JF68</accession>
<evidence type="ECO:0000313" key="1">
    <source>
        <dbReference type="EMBL" id="MFC4652936.1"/>
    </source>
</evidence>
<sequence>MTKISDKKIILLICLFLATLFPLFSPRLVPNVVAETTESESYSYYSNTLEAYEIPDDIIQVLLDNSSYSDGTTPTERGETPATFTISDLKQLTTVSLATRTQNADGTVTSEANETVADWIANLKVNQDYSISEAAYSANTTDLVEGENGSLATKDIIQDGTAAQGAFNFLMQILASADQATTVDLTGITSKVADATLVEELLALFQTDRLTNLQTLLLADNNLKYTSYYELGDTIFSEAPEQNITILDLSNNGMQSSSSNTHFPITAHLTNLNLKNNALISLAQWLLEATQNIADNGGTLDITGNDIDVSDYNTMDLLLTLFNEGEDDFDLDDATINNLLQAIPKASTKWQPTEALIRSYLEQMTVKTLQMLLDNDPNVQNNQDLIALIQQRIAELNGNSSTTPELSNALSINENYLDFGNVAWSDLRKSIQNTSILTMNATILDGYSLSVSIGDWTGKTANGTTSTFSSQLTFPTLENYWQTITISQESQNLITNHTGAPIILINQEIPSISLTIPEEQIANIQAGVNYTASINWEISNNVKEEQQ</sequence>
<dbReference type="SUPFAM" id="SSF52047">
    <property type="entry name" value="RNI-like"/>
    <property type="match status" value="1"/>
</dbReference>
<organism evidence="1 2">
    <name type="scientific">Lactococcus nasutitermitis</name>
    <dbReference type="NCBI Taxonomy" id="1652957"/>
    <lineage>
        <taxon>Bacteria</taxon>
        <taxon>Bacillati</taxon>
        <taxon>Bacillota</taxon>
        <taxon>Bacilli</taxon>
        <taxon>Lactobacillales</taxon>
        <taxon>Streptococcaceae</taxon>
        <taxon>Lactococcus</taxon>
    </lineage>
</organism>
<evidence type="ECO:0000313" key="2">
    <source>
        <dbReference type="Proteomes" id="UP001595987"/>
    </source>
</evidence>
<dbReference type="InterPro" id="IPR032675">
    <property type="entry name" value="LRR_dom_sf"/>
</dbReference>
<keyword evidence="2" id="KW-1185">Reference proteome</keyword>
<protein>
    <recommendedName>
        <fullName evidence="3">Leucine-rich repeat domain-containing protein</fullName>
    </recommendedName>
</protein>
<evidence type="ECO:0008006" key="3">
    <source>
        <dbReference type="Google" id="ProtNLM"/>
    </source>
</evidence>
<gene>
    <name evidence="1" type="ORF">ACFO26_08435</name>
</gene>
<dbReference type="EMBL" id="JBHSGD010000006">
    <property type="protein sequence ID" value="MFC4652936.1"/>
    <property type="molecule type" value="Genomic_DNA"/>
</dbReference>